<gene>
    <name evidence="2" type="ORF">SAMN04488071_0259</name>
</gene>
<name>A0A1G6TL57_9PROT</name>
<keyword evidence="1" id="KW-0472">Membrane</keyword>
<protein>
    <submittedName>
        <fullName evidence="2">Trypsin-like peptidase domain-containing protein</fullName>
    </submittedName>
</protein>
<organism evidence="2 3">
    <name type="scientific">Kordiimonas lacus</name>
    <dbReference type="NCBI Taxonomy" id="637679"/>
    <lineage>
        <taxon>Bacteria</taxon>
        <taxon>Pseudomonadati</taxon>
        <taxon>Pseudomonadota</taxon>
        <taxon>Alphaproteobacteria</taxon>
        <taxon>Kordiimonadales</taxon>
        <taxon>Kordiimonadaceae</taxon>
        <taxon>Kordiimonas</taxon>
    </lineage>
</organism>
<dbReference type="STRING" id="637679.GCA_001550055_00630"/>
<accession>A0A1G6TL57</accession>
<keyword evidence="1" id="KW-0812">Transmembrane</keyword>
<evidence type="ECO:0000313" key="2">
    <source>
        <dbReference type="EMBL" id="SDD29246.1"/>
    </source>
</evidence>
<reference evidence="2 3" key="1">
    <citation type="submission" date="2016-10" db="EMBL/GenBank/DDBJ databases">
        <authorList>
            <person name="de Groot N.N."/>
        </authorList>
    </citation>
    <scope>NUCLEOTIDE SEQUENCE [LARGE SCALE GENOMIC DNA]</scope>
    <source>
        <strain evidence="2 3">CGMCC 1.9109</strain>
    </source>
</reference>
<dbReference type="EMBL" id="FNAK01000001">
    <property type="protein sequence ID" value="SDD29246.1"/>
    <property type="molecule type" value="Genomic_DNA"/>
</dbReference>
<evidence type="ECO:0000313" key="3">
    <source>
        <dbReference type="Proteomes" id="UP000183685"/>
    </source>
</evidence>
<dbReference type="InterPro" id="IPR009003">
    <property type="entry name" value="Peptidase_S1_PA"/>
</dbReference>
<dbReference type="RefSeq" id="WP_068308759.1">
    <property type="nucleotide sequence ID" value="NZ_FNAK01000001.1"/>
</dbReference>
<dbReference type="SUPFAM" id="SSF50494">
    <property type="entry name" value="Trypsin-like serine proteases"/>
    <property type="match status" value="1"/>
</dbReference>
<dbReference type="Proteomes" id="UP000183685">
    <property type="component" value="Unassembled WGS sequence"/>
</dbReference>
<dbReference type="AlphaFoldDB" id="A0A1G6TL57"/>
<sequence length="275" mass="30067">MRRTVEFLFYIIAILYFIVRYADVDLEDKNPRRPAPGDQPPAVLTPDDAPLPRAELGDVVVALDPQAKNSVGTAFAVDSRGTFVTARHVVDGCKQVYLVVGPRQLEPVLSAVSDTHRDFAVLRARALRAQPFALTDTSPGRGTNGFMMGFPQGKPADVRATVFGRTFMRSEGRYNAREAVIAWVERERRPLFDGSLGGISGGPVFDEQGYVVGTVVAGAPRRGRVYTTHPQVFRNAGLISDEGKTIQGLRAQDFDKSGNALRASRSIAQVYCKVE</sequence>
<dbReference type="Gene3D" id="2.40.10.120">
    <property type="match status" value="1"/>
</dbReference>
<keyword evidence="3" id="KW-1185">Reference proteome</keyword>
<keyword evidence="1" id="KW-1133">Transmembrane helix</keyword>
<feature type="transmembrane region" description="Helical" evidence="1">
    <location>
        <begin position="7"/>
        <end position="24"/>
    </location>
</feature>
<dbReference type="OrthoDB" id="8210367at2"/>
<evidence type="ECO:0000256" key="1">
    <source>
        <dbReference type="SAM" id="Phobius"/>
    </source>
</evidence>
<dbReference type="Pfam" id="PF13365">
    <property type="entry name" value="Trypsin_2"/>
    <property type="match status" value="1"/>
</dbReference>
<proteinExistence type="predicted"/>